<dbReference type="EMBL" id="JBHRSE010000002">
    <property type="protein sequence ID" value="MFC3022273.1"/>
    <property type="molecule type" value="Genomic_DNA"/>
</dbReference>
<reference evidence="2" key="1">
    <citation type="journal article" date="2019" name="Int. J. Syst. Evol. Microbiol.">
        <title>The Global Catalogue of Microorganisms (GCM) 10K type strain sequencing project: providing services to taxonomists for standard genome sequencing and annotation.</title>
        <authorList>
            <consortium name="The Broad Institute Genomics Platform"/>
            <consortium name="The Broad Institute Genome Sequencing Center for Infectious Disease"/>
            <person name="Wu L."/>
            <person name="Ma J."/>
        </authorList>
    </citation>
    <scope>NUCLEOTIDE SEQUENCE [LARGE SCALE GENOMIC DNA]</scope>
    <source>
        <strain evidence="2">KCTC 62784</strain>
    </source>
</reference>
<accession>A0ABV7C3S9</accession>
<dbReference type="GO" id="GO:0016787">
    <property type="term" value="F:hydrolase activity"/>
    <property type="evidence" value="ECO:0007669"/>
    <property type="project" value="UniProtKB-KW"/>
</dbReference>
<dbReference type="InterPro" id="IPR006379">
    <property type="entry name" value="HAD-SF_hydro_IIB"/>
</dbReference>
<dbReference type="Gene3D" id="3.30.1240.10">
    <property type="match status" value="1"/>
</dbReference>
<dbReference type="Proteomes" id="UP001595384">
    <property type="component" value="Unassembled WGS sequence"/>
</dbReference>
<dbReference type="CDD" id="cd07518">
    <property type="entry name" value="HAD_YbiV-Like"/>
    <property type="match status" value="1"/>
</dbReference>
<proteinExistence type="predicted"/>
<evidence type="ECO:0000313" key="2">
    <source>
        <dbReference type="Proteomes" id="UP001595384"/>
    </source>
</evidence>
<dbReference type="PANTHER" id="PTHR10000:SF53">
    <property type="entry name" value="5-AMINO-6-(5-PHOSPHO-D-RIBITYLAMINO)URACIL PHOSPHATASE YBJI-RELATED"/>
    <property type="match status" value="1"/>
</dbReference>
<dbReference type="RefSeq" id="WP_123014386.1">
    <property type="nucleotide sequence ID" value="NZ_AP024912.1"/>
</dbReference>
<dbReference type="PROSITE" id="PS01229">
    <property type="entry name" value="COF_2"/>
    <property type="match status" value="1"/>
</dbReference>
<comment type="caution">
    <text evidence="1">The sequence shown here is derived from an EMBL/GenBank/DDBJ whole genome shotgun (WGS) entry which is preliminary data.</text>
</comment>
<name>A0ABV7C3S9_9VIBR</name>
<gene>
    <name evidence="1" type="ORF">ACFODT_00195</name>
</gene>
<sequence length="270" mass="30354">MSVKAIAVDMDGTFLNSHHDYDRERFRDLYQRLTEQGIEFIVASGNQYYQLASHFPEIRDDISYVAENGALIYLHGRELFHGEMSQDALTKVYDLLDDDPSIEYVACGLNSAYMSPRISAEFAEIAKEHYQRLERVHNVREVEDVIFKFSIKTTVEHAEILVVELAEQLGEVVHTVTSGFGFIDLIIPGLHKANGLQKVLDEMGISPQDCVAIGDSLNDKEMLELVGYSVAMSNANDTVKSVSRFSTESNDESGAQNVIERVLQKEPPFV</sequence>
<protein>
    <submittedName>
        <fullName evidence="1">Cof-type HAD-IIB family hydrolase</fullName>
        <ecNumber evidence="1">3.1.3.-</ecNumber>
    </submittedName>
</protein>
<dbReference type="SFLD" id="SFLDG01144">
    <property type="entry name" value="C2.B.4:_PGP_Like"/>
    <property type="match status" value="1"/>
</dbReference>
<dbReference type="EC" id="3.1.3.-" evidence="1"/>
<dbReference type="InterPro" id="IPR023214">
    <property type="entry name" value="HAD_sf"/>
</dbReference>
<dbReference type="SUPFAM" id="SSF56784">
    <property type="entry name" value="HAD-like"/>
    <property type="match status" value="1"/>
</dbReference>
<dbReference type="SFLD" id="SFLDS00003">
    <property type="entry name" value="Haloacid_Dehalogenase"/>
    <property type="match status" value="1"/>
</dbReference>
<dbReference type="Pfam" id="PF08282">
    <property type="entry name" value="Hydrolase_3"/>
    <property type="match status" value="1"/>
</dbReference>
<evidence type="ECO:0000313" key="1">
    <source>
        <dbReference type="EMBL" id="MFC3022273.1"/>
    </source>
</evidence>
<dbReference type="InterPro" id="IPR000150">
    <property type="entry name" value="Cof"/>
</dbReference>
<dbReference type="SFLD" id="SFLDG01140">
    <property type="entry name" value="C2.B:_Phosphomannomutase_and_P"/>
    <property type="match status" value="1"/>
</dbReference>
<dbReference type="PANTHER" id="PTHR10000">
    <property type="entry name" value="PHOSPHOSERINE PHOSPHATASE"/>
    <property type="match status" value="1"/>
</dbReference>
<dbReference type="InterPro" id="IPR036412">
    <property type="entry name" value="HAD-like_sf"/>
</dbReference>
<dbReference type="NCBIfam" id="TIGR01484">
    <property type="entry name" value="HAD-SF-IIB"/>
    <property type="match status" value="1"/>
</dbReference>
<dbReference type="NCBIfam" id="TIGR00099">
    <property type="entry name" value="Cof-subfamily"/>
    <property type="match status" value="1"/>
</dbReference>
<dbReference type="Gene3D" id="3.40.50.1000">
    <property type="entry name" value="HAD superfamily/HAD-like"/>
    <property type="match status" value="1"/>
</dbReference>
<organism evidence="1 2">
    <name type="scientific">Vibrio zhugei</name>
    <dbReference type="NCBI Taxonomy" id="2479546"/>
    <lineage>
        <taxon>Bacteria</taxon>
        <taxon>Pseudomonadati</taxon>
        <taxon>Pseudomonadota</taxon>
        <taxon>Gammaproteobacteria</taxon>
        <taxon>Vibrionales</taxon>
        <taxon>Vibrionaceae</taxon>
        <taxon>Vibrio</taxon>
    </lineage>
</organism>
<keyword evidence="1" id="KW-0378">Hydrolase</keyword>
<keyword evidence="2" id="KW-1185">Reference proteome</keyword>